<comment type="caution">
    <text evidence="1">The sequence shown here is derived from an EMBL/GenBank/DDBJ whole genome shotgun (WGS) entry which is preliminary data.</text>
</comment>
<organism evidence="1 2">
    <name type="scientific">Vaccinium darrowii</name>
    <dbReference type="NCBI Taxonomy" id="229202"/>
    <lineage>
        <taxon>Eukaryota</taxon>
        <taxon>Viridiplantae</taxon>
        <taxon>Streptophyta</taxon>
        <taxon>Embryophyta</taxon>
        <taxon>Tracheophyta</taxon>
        <taxon>Spermatophyta</taxon>
        <taxon>Magnoliopsida</taxon>
        <taxon>eudicotyledons</taxon>
        <taxon>Gunneridae</taxon>
        <taxon>Pentapetalae</taxon>
        <taxon>asterids</taxon>
        <taxon>Ericales</taxon>
        <taxon>Ericaceae</taxon>
        <taxon>Vaccinioideae</taxon>
        <taxon>Vaccinieae</taxon>
        <taxon>Vaccinium</taxon>
    </lineage>
</organism>
<proteinExistence type="predicted"/>
<protein>
    <submittedName>
        <fullName evidence="1">Uncharacterized protein</fullName>
    </submittedName>
</protein>
<accession>A0ACB7YG40</accession>
<sequence length="346" mass="38469">MAAAGRVIATVASITATTSLLFRGSLRRSQVLSLCFKSSRLVPKKRLFTRTALYKPDVQIKEKVLPETLDYRVFFVDNSGKKSEIFSLAVVTLADSPLYISLPVSLSRRGFQKRITRMAATGRVIATVGSTTSLLSRGSLRRYQVLSLCFNSSRLVPKKRLFTCTALYKPDVHIKEEGLPETLDYRVSFVDNSGKKSEIFSVAVVTLADSPLSISLPVSLSRREFQKRITRMAAAGRVIATVASTTATTSLLSRGSLRRSQVLSLCFNSSRLVRKTRLFTCTALYKPDVHIKEEGLPETLDYRVFFIDNSGKMVSLSLPLSLFLYLNICPHTCIFTPKPISNFNSL</sequence>
<evidence type="ECO:0000313" key="2">
    <source>
        <dbReference type="Proteomes" id="UP000828048"/>
    </source>
</evidence>
<name>A0ACB7YG40_9ERIC</name>
<evidence type="ECO:0000313" key="1">
    <source>
        <dbReference type="EMBL" id="KAH7852440.1"/>
    </source>
</evidence>
<dbReference type="EMBL" id="CM037158">
    <property type="protein sequence ID" value="KAH7852440.1"/>
    <property type="molecule type" value="Genomic_DNA"/>
</dbReference>
<reference evidence="1 2" key="1">
    <citation type="journal article" date="2021" name="Hortic Res">
        <title>High-quality reference genome and annotation aids understanding of berry development for evergreen blueberry (Vaccinium darrowii).</title>
        <authorList>
            <person name="Yu J."/>
            <person name="Hulse-Kemp A.M."/>
            <person name="Babiker E."/>
            <person name="Staton M."/>
        </authorList>
    </citation>
    <scope>NUCLEOTIDE SEQUENCE [LARGE SCALE GENOMIC DNA]</scope>
    <source>
        <strain evidence="2">cv. NJ 8807/NJ 8810</strain>
        <tissue evidence="1">Young leaf</tissue>
    </source>
</reference>
<keyword evidence="2" id="KW-1185">Reference proteome</keyword>
<dbReference type="Proteomes" id="UP000828048">
    <property type="component" value="Chromosome 8"/>
</dbReference>
<gene>
    <name evidence="1" type="ORF">Vadar_024804</name>
</gene>